<proteinExistence type="predicted"/>
<evidence type="ECO:0000313" key="3">
    <source>
        <dbReference type="RefSeq" id="XP_022924672.1"/>
    </source>
</evidence>
<sequence>MKKIMPESMEATPSVSSSLDLQAVRSRIRELEELQRSLAEDEAYSTDSLGSEKLLKECALHLESRLQQVLSECSNVDSFLGIDDLDLSLDAYVEHMKEELVAVEAESSQISNEIEVLKRTNIEGSNKLEVNLELLDVSLDRFTSQDPEKETFNFCSMNGEDQMNVIVDRERNAFEVLELDSHIEKNKRILKSLQEVDEIFKSLDVVEQVEDTIGGLKVIGVADNFIRLSLRTHIPNLEDFSSLQRLEGMIEPSELNHELLIEVLEGTMELKNAEIFPGDVHLHDIINASKSVSNSLEWFVKKVQDRIVLCTLRRFVVKSANKSSHSFDYIDQDETIVCCMIGGIDAFIKVSQGWPLADSPLKLVSLKSSDHYTKGASLSLVCKVEKMANSLDARIRQNLSSFADAVEKILKEQMHLELEADGGL</sequence>
<dbReference type="GeneID" id="111432106"/>
<feature type="coiled-coil region" evidence="1">
    <location>
        <begin position="93"/>
        <end position="120"/>
    </location>
</feature>
<reference evidence="3" key="1">
    <citation type="submission" date="2025-08" db="UniProtKB">
        <authorList>
            <consortium name="RefSeq"/>
        </authorList>
    </citation>
    <scope>IDENTIFICATION</scope>
    <source>
        <tissue evidence="3">Young leaves</tissue>
    </source>
</reference>
<keyword evidence="2" id="KW-1185">Reference proteome</keyword>
<keyword evidence="1" id="KW-0175">Coiled coil</keyword>
<name>A0A6J1E9M5_CUCMO</name>
<evidence type="ECO:0000256" key="1">
    <source>
        <dbReference type="SAM" id="Coils"/>
    </source>
</evidence>
<dbReference type="PANTHER" id="PTHR36037">
    <property type="entry name" value="RNA-DIRECTED DNA POLYMERASE (REVERSE TRANSCRIPTASE)-RELATED FAMILY PROTEIN"/>
    <property type="match status" value="1"/>
</dbReference>
<protein>
    <submittedName>
        <fullName evidence="3">Uncharacterized protein LOC111432106 isoform X1</fullName>
    </submittedName>
</protein>
<organism evidence="2 3">
    <name type="scientific">Cucurbita moschata</name>
    <name type="common">Winter crookneck squash</name>
    <name type="synonym">Cucurbita pepo var. moschata</name>
    <dbReference type="NCBI Taxonomy" id="3662"/>
    <lineage>
        <taxon>Eukaryota</taxon>
        <taxon>Viridiplantae</taxon>
        <taxon>Streptophyta</taxon>
        <taxon>Embryophyta</taxon>
        <taxon>Tracheophyta</taxon>
        <taxon>Spermatophyta</taxon>
        <taxon>Magnoliopsida</taxon>
        <taxon>eudicotyledons</taxon>
        <taxon>Gunneridae</taxon>
        <taxon>Pentapetalae</taxon>
        <taxon>rosids</taxon>
        <taxon>fabids</taxon>
        <taxon>Cucurbitales</taxon>
        <taxon>Cucurbitaceae</taxon>
        <taxon>Cucurbiteae</taxon>
        <taxon>Cucurbita</taxon>
    </lineage>
</organism>
<dbReference type="Proteomes" id="UP000504609">
    <property type="component" value="Unplaced"/>
</dbReference>
<dbReference type="RefSeq" id="XP_022924672.1">
    <property type="nucleotide sequence ID" value="XM_023068904.1"/>
</dbReference>
<accession>A0A6J1E9M5</accession>
<dbReference type="KEGG" id="cmos:111432106"/>
<gene>
    <name evidence="3" type="primary">LOC111432106</name>
</gene>
<evidence type="ECO:0000313" key="2">
    <source>
        <dbReference type="Proteomes" id="UP000504609"/>
    </source>
</evidence>
<dbReference type="AlphaFoldDB" id="A0A6J1E9M5"/>
<dbReference type="PANTHER" id="PTHR36037:SF1">
    <property type="entry name" value="RNA-DIRECTED DNA POLYMERASE (REVERSE TRANSCRIPTASE)-RELATED FAMILY PROTEIN"/>
    <property type="match status" value="1"/>
</dbReference>